<proteinExistence type="inferred from homology"/>
<dbReference type="GO" id="GO:0003677">
    <property type="term" value="F:DNA binding"/>
    <property type="evidence" value="ECO:0007669"/>
    <property type="project" value="UniProtKB-UniRule"/>
</dbReference>
<dbReference type="SUPFAM" id="SSF55961">
    <property type="entry name" value="Bet v1-like"/>
    <property type="match status" value="2"/>
</dbReference>
<dbReference type="Proteomes" id="UP001058974">
    <property type="component" value="Chromosome 1"/>
</dbReference>
<dbReference type="SMART" id="SM00234">
    <property type="entry name" value="START"/>
    <property type="match status" value="1"/>
</dbReference>
<evidence type="ECO:0000256" key="2">
    <source>
        <dbReference type="ARBA" id="ARBA00006789"/>
    </source>
</evidence>
<dbReference type="SUPFAM" id="SSF46689">
    <property type="entry name" value="Homeodomain-like"/>
    <property type="match status" value="1"/>
</dbReference>
<evidence type="ECO:0000256" key="12">
    <source>
        <dbReference type="SAM" id="MobiDB-lite"/>
    </source>
</evidence>
<protein>
    <submittedName>
        <fullName evidence="15">Uncharacterized protein</fullName>
    </submittedName>
</protein>
<dbReference type="InterPro" id="IPR002913">
    <property type="entry name" value="START_lipid-bd_dom"/>
</dbReference>
<evidence type="ECO:0000256" key="4">
    <source>
        <dbReference type="ARBA" id="ARBA00023054"/>
    </source>
</evidence>
<feature type="compositionally biased region" description="Polar residues" evidence="12">
    <location>
        <begin position="20"/>
        <end position="30"/>
    </location>
</feature>
<gene>
    <name evidence="15" type="ORF">KIW84_014574</name>
</gene>
<evidence type="ECO:0000259" key="14">
    <source>
        <dbReference type="PROSITE" id="PS50848"/>
    </source>
</evidence>
<evidence type="ECO:0000256" key="10">
    <source>
        <dbReference type="RuleBase" id="RU000682"/>
    </source>
</evidence>
<dbReference type="Gramene" id="PSAT_LOCUS4666_t1">
    <property type="protein sequence ID" value="CAL5184162.1"/>
    <property type="gene ID" value="PSAT_LOCUS4666"/>
</dbReference>
<evidence type="ECO:0000256" key="3">
    <source>
        <dbReference type="ARBA" id="ARBA00023015"/>
    </source>
</evidence>
<feature type="domain" description="START" evidence="14">
    <location>
        <begin position="220"/>
        <end position="457"/>
    </location>
</feature>
<keyword evidence="6 9" id="KW-0371">Homeobox</keyword>
<dbReference type="PROSITE" id="PS00027">
    <property type="entry name" value="HOMEOBOX_1"/>
    <property type="match status" value="1"/>
</dbReference>
<dbReference type="GO" id="GO:0008289">
    <property type="term" value="F:lipid binding"/>
    <property type="evidence" value="ECO:0007669"/>
    <property type="project" value="InterPro"/>
</dbReference>
<name>A0A9D5GZL5_PEA</name>
<comment type="caution">
    <text evidence="15">The sequence shown here is derived from an EMBL/GenBank/DDBJ whole genome shotgun (WGS) entry which is preliminary data.</text>
</comment>
<dbReference type="GO" id="GO:0005634">
    <property type="term" value="C:nucleus"/>
    <property type="evidence" value="ECO:0007669"/>
    <property type="project" value="UniProtKB-SubCell"/>
</dbReference>
<evidence type="ECO:0000256" key="6">
    <source>
        <dbReference type="ARBA" id="ARBA00023155"/>
    </source>
</evidence>
<evidence type="ECO:0000256" key="5">
    <source>
        <dbReference type="ARBA" id="ARBA00023125"/>
    </source>
</evidence>
<accession>A0A9D5GZL5</accession>
<dbReference type="AlphaFoldDB" id="A0A9D5GZL5"/>
<evidence type="ECO:0000256" key="7">
    <source>
        <dbReference type="ARBA" id="ARBA00023163"/>
    </source>
</evidence>
<dbReference type="InterPro" id="IPR017970">
    <property type="entry name" value="Homeobox_CS"/>
</dbReference>
<keyword evidence="16" id="KW-1185">Reference proteome</keyword>
<dbReference type="Gene3D" id="3.30.530.20">
    <property type="match status" value="1"/>
</dbReference>
<dbReference type="InterPro" id="IPR042160">
    <property type="entry name" value="HD-Zip_IV"/>
</dbReference>
<evidence type="ECO:0000313" key="16">
    <source>
        <dbReference type="Proteomes" id="UP001058974"/>
    </source>
</evidence>
<dbReference type="Gene3D" id="1.10.10.60">
    <property type="entry name" value="Homeodomain-like"/>
    <property type="match status" value="1"/>
</dbReference>
<dbReference type="InterPro" id="IPR001356">
    <property type="entry name" value="HD"/>
</dbReference>
<dbReference type="Pfam" id="PF00046">
    <property type="entry name" value="Homeodomain"/>
    <property type="match status" value="1"/>
</dbReference>
<evidence type="ECO:0000256" key="11">
    <source>
        <dbReference type="SAM" id="Coils"/>
    </source>
</evidence>
<dbReference type="OrthoDB" id="1422316at2759"/>
<dbReference type="PANTHER" id="PTHR45654">
    <property type="entry name" value="HOMEOBOX-LEUCINE ZIPPER PROTEIN MERISTEM L1"/>
    <property type="match status" value="1"/>
</dbReference>
<dbReference type="Pfam" id="PF01852">
    <property type="entry name" value="START"/>
    <property type="match status" value="1"/>
</dbReference>
<dbReference type="InterPro" id="IPR057993">
    <property type="entry name" value="HD-Zip_IV_C"/>
</dbReference>
<keyword evidence="4 11" id="KW-0175">Coiled coil</keyword>
<dbReference type="PROSITE" id="PS50848">
    <property type="entry name" value="START"/>
    <property type="match status" value="1"/>
</dbReference>
<dbReference type="Gramene" id="Psat01G0457400-T1">
    <property type="protein sequence ID" value="KAI5446777.1"/>
    <property type="gene ID" value="KIW84_014574"/>
</dbReference>
<keyword evidence="5 9" id="KW-0238">DNA-binding</keyword>
<keyword evidence="8 9" id="KW-0539">Nucleus</keyword>
<comment type="subcellular location">
    <subcellularLocation>
        <location evidence="1 9 10">Nucleus</location>
    </subcellularLocation>
</comment>
<evidence type="ECO:0000256" key="1">
    <source>
        <dbReference type="ARBA" id="ARBA00004123"/>
    </source>
</evidence>
<comment type="similarity">
    <text evidence="2">Belongs to the HD-ZIP homeobox family. Class IV subfamily.</text>
</comment>
<keyword evidence="7" id="KW-0804">Transcription</keyword>
<dbReference type="GO" id="GO:0000981">
    <property type="term" value="F:DNA-binding transcription factor activity, RNA polymerase II-specific"/>
    <property type="evidence" value="ECO:0007669"/>
    <property type="project" value="InterPro"/>
</dbReference>
<evidence type="ECO:0000256" key="8">
    <source>
        <dbReference type="ARBA" id="ARBA00023242"/>
    </source>
</evidence>
<dbReference type="PROSITE" id="PS50071">
    <property type="entry name" value="HOMEOBOX_2"/>
    <property type="match status" value="1"/>
</dbReference>
<dbReference type="InterPro" id="IPR023393">
    <property type="entry name" value="START-like_dom_sf"/>
</dbReference>
<feature type="region of interest" description="Disordered" evidence="12">
    <location>
        <begin position="1"/>
        <end position="30"/>
    </location>
</feature>
<dbReference type="Gramene" id="Psat1g166360.1">
    <property type="protein sequence ID" value="Psat1g166360.1.cds"/>
    <property type="gene ID" value="Psat1g166360"/>
</dbReference>
<organism evidence="15 16">
    <name type="scientific">Pisum sativum</name>
    <name type="common">Garden pea</name>
    <name type="synonym">Lathyrus oleraceus</name>
    <dbReference type="NCBI Taxonomy" id="3888"/>
    <lineage>
        <taxon>Eukaryota</taxon>
        <taxon>Viridiplantae</taxon>
        <taxon>Streptophyta</taxon>
        <taxon>Embryophyta</taxon>
        <taxon>Tracheophyta</taxon>
        <taxon>Spermatophyta</taxon>
        <taxon>Magnoliopsida</taxon>
        <taxon>eudicotyledons</taxon>
        <taxon>Gunneridae</taxon>
        <taxon>Pentapetalae</taxon>
        <taxon>rosids</taxon>
        <taxon>fabids</taxon>
        <taxon>Fabales</taxon>
        <taxon>Fabaceae</taxon>
        <taxon>Papilionoideae</taxon>
        <taxon>50 kb inversion clade</taxon>
        <taxon>NPAAA clade</taxon>
        <taxon>Hologalegina</taxon>
        <taxon>IRL clade</taxon>
        <taxon>Fabeae</taxon>
        <taxon>Lathyrus</taxon>
    </lineage>
</organism>
<dbReference type="Pfam" id="PF25797">
    <property type="entry name" value="PDF2_C"/>
    <property type="match status" value="1"/>
</dbReference>
<feature type="domain" description="Homeobox" evidence="13">
    <location>
        <begin position="23"/>
        <end position="83"/>
    </location>
</feature>
<dbReference type="EMBL" id="JAMSHJ010000001">
    <property type="protein sequence ID" value="KAI5446777.1"/>
    <property type="molecule type" value="Genomic_DNA"/>
</dbReference>
<dbReference type="PANTHER" id="PTHR45654:SF9">
    <property type="entry name" value="HOMEOBOX-LEUCINE ZIPPER PROTEIN HDG10-RELATED"/>
    <property type="match status" value="1"/>
</dbReference>
<dbReference type="SMART" id="SM00389">
    <property type="entry name" value="HOX"/>
    <property type="match status" value="1"/>
</dbReference>
<reference evidence="15 16" key="1">
    <citation type="journal article" date="2022" name="Nat. Genet.">
        <title>Improved pea reference genome and pan-genome highlight genomic features and evolutionary characteristics.</title>
        <authorList>
            <person name="Yang T."/>
            <person name="Liu R."/>
            <person name="Luo Y."/>
            <person name="Hu S."/>
            <person name="Wang D."/>
            <person name="Wang C."/>
            <person name="Pandey M.K."/>
            <person name="Ge S."/>
            <person name="Xu Q."/>
            <person name="Li N."/>
            <person name="Li G."/>
            <person name="Huang Y."/>
            <person name="Saxena R.K."/>
            <person name="Ji Y."/>
            <person name="Li M."/>
            <person name="Yan X."/>
            <person name="He Y."/>
            <person name="Liu Y."/>
            <person name="Wang X."/>
            <person name="Xiang C."/>
            <person name="Varshney R.K."/>
            <person name="Ding H."/>
            <person name="Gao S."/>
            <person name="Zong X."/>
        </authorList>
    </citation>
    <scope>NUCLEOTIDE SEQUENCE [LARGE SCALE GENOMIC DNA]</scope>
    <source>
        <strain evidence="15 16">cv. Zhongwan 6</strain>
    </source>
</reference>
<evidence type="ECO:0000259" key="13">
    <source>
        <dbReference type="PROSITE" id="PS50071"/>
    </source>
</evidence>
<dbReference type="CDD" id="cd08875">
    <property type="entry name" value="START_ArGLABRA2_like"/>
    <property type="match status" value="1"/>
</dbReference>
<feature type="DNA-binding region" description="Homeobox" evidence="9">
    <location>
        <begin position="25"/>
        <end position="84"/>
    </location>
</feature>
<dbReference type="InterPro" id="IPR009057">
    <property type="entry name" value="Homeodomain-like_sf"/>
</dbReference>
<keyword evidence="3" id="KW-0805">Transcription regulation</keyword>
<evidence type="ECO:0000256" key="9">
    <source>
        <dbReference type="PROSITE-ProRule" id="PRU00108"/>
    </source>
</evidence>
<sequence length="717" mass="80950">MNFSIGGMSAAESGDEDIDNSQNDTRGSYKRLTSTQSTILENFMKECHHPDDAQRRQLAEEVGLEPKQIKFWFQNKRTLMKNQHERENNTTLRMENERIHNENLLIKEALKATICSTCGGPPFPKEEHEHFMRNMKQENAELKLECDKVANLIANYMEKKISLPEFEQALATVKSFSRDRDLDLSQTPTAYETLRHVHVHVHGNLTMREAMLVNISEQNHDEQKRTMSRIATIAMEELARLVRVNEPFWVSATHVHDGRFTLDRESYEQVFPKDNHFQGANVCEESSKFSGVVKLSALHLVDMFLDSVKWKNLFPTIITKAETVKVFETGSTENRDGALLLMYEQMHILSPLVRPREFNIIRYCKQVDAGVWMITDMSIDSSQPNTTPLCQSWKHPSGCIIRELPHGACLVTWVEHVEVEDKIHTHPVYRHVISNFNLYGAESWIKELQRMCERSLSFYVETIPNQETSGVITSIDGRKSVMKFAHRMVKMFCESLTMTGQLEFQDVTLDSIGGVRVSIRKNNIFGQPKGTVVVAATTIWLPLPAQKIFEFLRDPTNRSKWDVLSFGNSMIEIAHIFNGPYPGNCISILQPSIPTEDQRVILQESFTSSVGSYVIFAPTDRTSMNIAIRGDESKGLEILPTGFVVCSKSRPSAAFEASGNIGRVGVGGGDAGSLLTLAFQILISSSNGTDTQQHMESMAAVNSLLAGTIRKVQEALK</sequence>
<feature type="coiled-coil region" evidence="11">
    <location>
        <begin position="125"/>
        <end position="159"/>
    </location>
</feature>
<evidence type="ECO:0000313" key="15">
    <source>
        <dbReference type="EMBL" id="KAI5446777.1"/>
    </source>
</evidence>
<dbReference type="CDD" id="cd00086">
    <property type="entry name" value="homeodomain"/>
    <property type="match status" value="1"/>
</dbReference>